<dbReference type="Proteomes" id="UP001207408">
    <property type="component" value="Unassembled WGS sequence"/>
</dbReference>
<feature type="modified residue" description="4-aspartylphosphate" evidence="2">
    <location>
        <position position="50"/>
    </location>
</feature>
<comment type="caution">
    <text evidence="4">The sequence shown here is derived from an EMBL/GenBank/DDBJ whole genome shotgun (WGS) entry which is preliminary data.</text>
</comment>
<sequence>MILYLDDEPINLKLFELMFKGVYDVVLSQSPDEALGIVAENKDLSIVVTDMKMPVMNGVEFVKKAKELNAAIPYFLLSGYGLNDEINEALESNVLNGYFQKPLNRDRMKEVFAKYLQ</sequence>
<dbReference type="AlphaFoldDB" id="A0AAE3MDE1"/>
<accession>A0AAE3MDE1</accession>
<dbReference type="SUPFAM" id="SSF52172">
    <property type="entry name" value="CheY-like"/>
    <property type="match status" value="1"/>
</dbReference>
<evidence type="ECO:0000313" key="5">
    <source>
        <dbReference type="Proteomes" id="UP001207408"/>
    </source>
</evidence>
<dbReference type="InterPro" id="IPR001789">
    <property type="entry name" value="Sig_transdc_resp-reg_receiver"/>
</dbReference>
<dbReference type="GO" id="GO:0000160">
    <property type="term" value="P:phosphorelay signal transduction system"/>
    <property type="evidence" value="ECO:0007669"/>
    <property type="project" value="InterPro"/>
</dbReference>
<dbReference type="InterPro" id="IPR011006">
    <property type="entry name" value="CheY-like_superfamily"/>
</dbReference>
<dbReference type="RefSeq" id="WP_301198184.1">
    <property type="nucleotide sequence ID" value="NZ_JAPDPI010000006.1"/>
</dbReference>
<protein>
    <submittedName>
        <fullName evidence="4">Response regulator</fullName>
    </submittedName>
</protein>
<dbReference type="PANTHER" id="PTHR44591">
    <property type="entry name" value="STRESS RESPONSE REGULATOR PROTEIN 1"/>
    <property type="match status" value="1"/>
</dbReference>
<dbReference type="Gene3D" id="3.40.50.2300">
    <property type="match status" value="1"/>
</dbReference>
<evidence type="ECO:0000256" key="2">
    <source>
        <dbReference type="PROSITE-ProRule" id="PRU00169"/>
    </source>
</evidence>
<proteinExistence type="predicted"/>
<dbReference type="PROSITE" id="PS50110">
    <property type="entry name" value="RESPONSE_REGULATORY"/>
    <property type="match status" value="1"/>
</dbReference>
<evidence type="ECO:0000259" key="3">
    <source>
        <dbReference type="PROSITE" id="PS50110"/>
    </source>
</evidence>
<dbReference type="InterPro" id="IPR050595">
    <property type="entry name" value="Bact_response_regulator"/>
</dbReference>
<dbReference type="EMBL" id="JAPDPI010000006">
    <property type="protein sequence ID" value="MCW3804962.1"/>
    <property type="molecule type" value="Genomic_DNA"/>
</dbReference>
<keyword evidence="1 2" id="KW-0597">Phosphoprotein</keyword>
<gene>
    <name evidence="4" type="ORF">OM074_04940</name>
</gene>
<reference evidence="4" key="1">
    <citation type="submission" date="2022-10" db="EMBL/GenBank/DDBJ databases">
        <authorList>
            <person name="Yu W.X."/>
        </authorList>
    </citation>
    <scope>NUCLEOTIDE SEQUENCE</scope>
    <source>
        <strain evidence="4">D04</strain>
    </source>
</reference>
<evidence type="ECO:0000256" key="1">
    <source>
        <dbReference type="ARBA" id="ARBA00022553"/>
    </source>
</evidence>
<evidence type="ECO:0000313" key="4">
    <source>
        <dbReference type="EMBL" id="MCW3804962.1"/>
    </source>
</evidence>
<keyword evidence="5" id="KW-1185">Reference proteome</keyword>
<name>A0AAE3MDE1_9BACT</name>
<dbReference type="PANTHER" id="PTHR44591:SF3">
    <property type="entry name" value="RESPONSE REGULATORY DOMAIN-CONTAINING PROTEIN"/>
    <property type="match status" value="1"/>
</dbReference>
<feature type="domain" description="Response regulatory" evidence="3">
    <location>
        <begin position="1"/>
        <end position="116"/>
    </location>
</feature>
<dbReference type="Pfam" id="PF00072">
    <property type="entry name" value="Response_reg"/>
    <property type="match status" value="1"/>
</dbReference>
<dbReference type="SMART" id="SM00448">
    <property type="entry name" value="REC"/>
    <property type="match status" value="1"/>
</dbReference>
<organism evidence="4 5">
    <name type="scientific">Plebeiibacterium marinum</name>
    <dbReference type="NCBI Taxonomy" id="2992111"/>
    <lineage>
        <taxon>Bacteria</taxon>
        <taxon>Pseudomonadati</taxon>
        <taxon>Bacteroidota</taxon>
        <taxon>Bacteroidia</taxon>
        <taxon>Marinilabiliales</taxon>
        <taxon>Marinilabiliaceae</taxon>
        <taxon>Plebeiibacterium</taxon>
    </lineage>
</organism>